<sequence>MHDCKELEDQPVLTSTSFFAFSAPEIPIGF</sequence>
<dbReference type="PATRIC" id="fig|1082933.3.peg.3450"/>
<accession>G6YC59</accession>
<gene>
    <name evidence="1" type="ORF">MEA186_17703</name>
</gene>
<proteinExistence type="predicted"/>
<dbReference type="EMBL" id="AGSN01000124">
    <property type="protein sequence ID" value="EHH10733.1"/>
    <property type="molecule type" value="Genomic_DNA"/>
</dbReference>
<keyword evidence="2" id="KW-1185">Reference proteome</keyword>
<protein>
    <submittedName>
        <fullName evidence="1">Uncharacterized protein</fullName>
    </submittedName>
</protein>
<evidence type="ECO:0000313" key="2">
    <source>
        <dbReference type="Proteomes" id="UP000002949"/>
    </source>
</evidence>
<dbReference type="AlphaFoldDB" id="G6YC59"/>
<organism evidence="1 2">
    <name type="scientific">Mesorhizobium amorphae CCNWGS0123</name>
    <dbReference type="NCBI Taxonomy" id="1082933"/>
    <lineage>
        <taxon>Bacteria</taxon>
        <taxon>Pseudomonadati</taxon>
        <taxon>Pseudomonadota</taxon>
        <taxon>Alphaproteobacteria</taxon>
        <taxon>Hyphomicrobiales</taxon>
        <taxon>Phyllobacteriaceae</taxon>
        <taxon>Mesorhizobium</taxon>
    </lineage>
</organism>
<reference evidence="1 2" key="1">
    <citation type="journal article" date="2012" name="J. Bacteriol.">
        <title>Draft Genome Sequence of Plant Growth-Promoting Rhizobium Mesorhizobium amorphae, Isolated from Zinc-Lead Mine Tailings.</title>
        <authorList>
            <person name="Hao X."/>
            <person name="Lin Y."/>
            <person name="Johnstone L."/>
            <person name="Baltrus D.A."/>
            <person name="Miller S.J."/>
            <person name="Wei G."/>
            <person name="Rensing C."/>
        </authorList>
    </citation>
    <scope>NUCLEOTIDE SEQUENCE [LARGE SCALE GENOMIC DNA]</scope>
    <source>
        <strain evidence="1 2">CCNWGS0123</strain>
    </source>
</reference>
<evidence type="ECO:0000313" key="1">
    <source>
        <dbReference type="EMBL" id="EHH10733.1"/>
    </source>
</evidence>
<dbReference type="Proteomes" id="UP000002949">
    <property type="component" value="Unassembled WGS sequence"/>
</dbReference>
<name>G6YC59_9HYPH</name>